<dbReference type="Proteomes" id="UP001433268">
    <property type="component" value="Unassembled WGS sequence"/>
</dbReference>
<gene>
    <name evidence="4" type="ORF">PG997_005403</name>
</gene>
<dbReference type="Pfam" id="PF23658">
    <property type="entry name" value="PDZ_CPAF_rel"/>
    <property type="match status" value="1"/>
</dbReference>
<feature type="compositionally biased region" description="Low complexity" evidence="1">
    <location>
        <begin position="517"/>
        <end position="534"/>
    </location>
</feature>
<reference evidence="4 5" key="1">
    <citation type="submission" date="2023-01" db="EMBL/GenBank/DDBJ databases">
        <title>Analysis of 21 Apiospora genomes using comparative genomics revels a genus with tremendous synthesis potential of carbohydrate active enzymes and secondary metabolites.</title>
        <authorList>
            <person name="Sorensen T."/>
        </authorList>
    </citation>
    <scope>NUCLEOTIDE SEQUENCE [LARGE SCALE GENOMIC DNA]</scope>
    <source>
        <strain evidence="4 5">CBS 114990</strain>
    </source>
</reference>
<dbReference type="PANTHER" id="PTHR37049:SF4">
    <property type="entry name" value="RHODANESE DOMAIN-CONTAINING PROTEIN"/>
    <property type="match status" value="1"/>
</dbReference>
<dbReference type="InterPro" id="IPR052766">
    <property type="entry name" value="S41A_metabolite_peptidase"/>
</dbReference>
<protein>
    <recommendedName>
        <fullName evidence="3">CPAF-like PDZ domain-containing protein</fullName>
    </recommendedName>
</protein>
<evidence type="ECO:0000256" key="1">
    <source>
        <dbReference type="SAM" id="MobiDB-lite"/>
    </source>
</evidence>
<dbReference type="GeneID" id="92042778"/>
<name>A0ABR1X4Y4_9PEZI</name>
<organism evidence="4 5">
    <name type="scientific">Apiospora hydei</name>
    <dbReference type="NCBI Taxonomy" id="1337664"/>
    <lineage>
        <taxon>Eukaryota</taxon>
        <taxon>Fungi</taxon>
        <taxon>Dikarya</taxon>
        <taxon>Ascomycota</taxon>
        <taxon>Pezizomycotina</taxon>
        <taxon>Sordariomycetes</taxon>
        <taxon>Xylariomycetidae</taxon>
        <taxon>Amphisphaeriales</taxon>
        <taxon>Apiosporaceae</taxon>
        <taxon>Apiospora</taxon>
    </lineage>
</organism>
<feature type="domain" description="CPAF-like PDZ" evidence="3">
    <location>
        <begin position="159"/>
        <end position="279"/>
    </location>
</feature>
<keyword evidence="5" id="KW-1185">Reference proteome</keyword>
<dbReference type="PANTHER" id="PTHR37049">
    <property type="entry name" value="PEPTIDASE S41 FAMILY PROTEIN"/>
    <property type="match status" value="1"/>
</dbReference>
<feature type="signal peptide" evidence="2">
    <location>
        <begin position="1"/>
        <end position="17"/>
    </location>
</feature>
<evidence type="ECO:0000256" key="2">
    <source>
        <dbReference type="SAM" id="SignalP"/>
    </source>
</evidence>
<keyword evidence="2" id="KW-0732">Signal</keyword>
<evidence type="ECO:0000313" key="5">
    <source>
        <dbReference type="Proteomes" id="UP001433268"/>
    </source>
</evidence>
<accession>A0ABR1X4Y4</accession>
<evidence type="ECO:0000259" key="3">
    <source>
        <dbReference type="Pfam" id="PF23658"/>
    </source>
</evidence>
<feature type="chain" id="PRO_5046228366" description="CPAF-like PDZ domain-containing protein" evidence="2">
    <location>
        <begin position="18"/>
        <end position="666"/>
    </location>
</feature>
<feature type="region of interest" description="Disordered" evidence="1">
    <location>
        <begin position="508"/>
        <end position="548"/>
    </location>
</feature>
<sequence>MKVSFAIVAFAAAGVAALVENNVKWSNSSLKSSCGRISASYWQWKKSGGKGNFGHIPGAEALECLQSMPLYQESALAFLDAYDGYLQFQSTTKKLRKPPSSYPSLPTDLDGGLQKIRHRVSSGRYSNQFDFDRDLSLLLTRANDGHLLAGLCSQEVFAFTHDTPLVSVSPDGIELSRLYTVSDARILRAHPSSVSHVVEINGVDAVYFLESELALYIGYQDPDARYNRLFPSPTGNFSKHFDSGAWTSRFGLWPGKPSYVVRFDNGTEVLVEVLAMWSETNGDMTYENGRGLFDVACRKRSDPVLHSFPGEFITPPDWDVPPSGDPAFPRPDFKDSGGHFRGYTSAGPAMSDVAVLHLPTFPSAGGARGGCRDDKPVSDAGGPSGQEETGLGLVWKRRRRYRPRLQPVQNAVSGWEYLLGHALSLDRTTGTDDQGQAVRPSTAEPLGSLKEFYLDPKVKGDNMSSLYAHFDFDRASTVRDPIRGFGGIPLNPKRQLFDAKDIVVVNDRRPLRPRPAPSSSISSASRASAPSPSGAGRGPGPMQAVGGVRGGQRWSLKAIEKHVQTALRLAPDVLPPADAQRLAALAPPLRAEFPLQFDRYGQSGVNFRDAYGPGDDETPLQFVYEAADCRRFFTVENVLEPASMWEDAARAMFGDGDLCVSGSRSA</sequence>
<dbReference type="InterPro" id="IPR056186">
    <property type="entry name" value="PDZ_CPAF-rel"/>
</dbReference>
<proteinExistence type="predicted"/>
<feature type="region of interest" description="Disordered" evidence="1">
    <location>
        <begin position="365"/>
        <end position="390"/>
    </location>
</feature>
<comment type="caution">
    <text evidence="4">The sequence shown here is derived from an EMBL/GenBank/DDBJ whole genome shotgun (WGS) entry which is preliminary data.</text>
</comment>
<evidence type="ECO:0000313" key="4">
    <source>
        <dbReference type="EMBL" id="KAK8090442.1"/>
    </source>
</evidence>
<dbReference type="EMBL" id="JAQQWN010000004">
    <property type="protein sequence ID" value="KAK8090442.1"/>
    <property type="molecule type" value="Genomic_DNA"/>
</dbReference>
<dbReference type="RefSeq" id="XP_066673336.1">
    <property type="nucleotide sequence ID" value="XM_066809718.1"/>
</dbReference>